<evidence type="ECO:0000313" key="1">
    <source>
        <dbReference type="EMBL" id="KGR12677.1"/>
    </source>
</evidence>
<name>A0AB34PT81_CANAX</name>
<dbReference type="Proteomes" id="UP000030161">
    <property type="component" value="Unassembled WGS sequence"/>
</dbReference>
<reference evidence="1 2" key="1">
    <citation type="submission" date="2013-12" db="EMBL/GenBank/DDBJ databases">
        <title>The Genome Sequence of Candida albicans P78048.</title>
        <authorList>
            <consortium name="The Broad Institute Genome Sequencing Platform"/>
            <consortium name="The Broad Institute Genome Sequencing Center for Infectious Disease"/>
            <person name="Cuomo C."/>
            <person name="Bennett R."/>
            <person name="Hirakawa M."/>
            <person name="Noverr M."/>
            <person name="Mitchell A."/>
            <person name="Young S.K."/>
            <person name="Zeng Q."/>
            <person name="Gargeya S."/>
            <person name="Fitzgerald M."/>
            <person name="Abouelleil A."/>
            <person name="Alvarado L."/>
            <person name="Berlin A.M."/>
            <person name="Chapman S.B."/>
            <person name="Dewar J."/>
            <person name="Goldberg J."/>
            <person name="Griggs A."/>
            <person name="Gujja S."/>
            <person name="Hansen M."/>
            <person name="Howarth C."/>
            <person name="Imamovic A."/>
            <person name="Larimer J."/>
            <person name="McCowan C."/>
            <person name="Murphy C."/>
            <person name="Pearson M."/>
            <person name="Priest M."/>
            <person name="Roberts A."/>
            <person name="Saif S."/>
            <person name="Shea T."/>
            <person name="Sykes S."/>
            <person name="Wortman J."/>
            <person name="Nusbaum C."/>
            <person name="Birren B."/>
        </authorList>
    </citation>
    <scope>NUCLEOTIDE SEQUENCE [LARGE SCALE GENOMIC DNA]</scope>
    <source>
        <strain evidence="1 2">P78048</strain>
    </source>
</reference>
<evidence type="ECO:0000313" key="2">
    <source>
        <dbReference type="Proteomes" id="UP000030161"/>
    </source>
</evidence>
<organism evidence="1 2">
    <name type="scientific">Candida albicans P78048</name>
    <dbReference type="NCBI Taxonomy" id="1094989"/>
    <lineage>
        <taxon>Eukaryota</taxon>
        <taxon>Fungi</taxon>
        <taxon>Dikarya</taxon>
        <taxon>Ascomycota</taxon>
        <taxon>Saccharomycotina</taxon>
        <taxon>Pichiomycetes</taxon>
        <taxon>Debaryomycetaceae</taxon>
        <taxon>Candida/Lodderomyces clade</taxon>
        <taxon>Candida</taxon>
    </lineage>
</organism>
<protein>
    <submittedName>
        <fullName evidence="1">Uncharacterized protein</fullName>
    </submittedName>
</protein>
<gene>
    <name evidence="1" type="ORF">MG3_02761</name>
</gene>
<proteinExistence type="predicted"/>
<comment type="caution">
    <text evidence="1">The sequence shown here is derived from an EMBL/GenBank/DDBJ whole genome shotgun (WGS) entry which is preliminary data.</text>
</comment>
<dbReference type="AlphaFoldDB" id="A0AB34PT81"/>
<sequence>MHGQHGDMLGTGARVLQYCTAPVTHIQGCQVQSRAPSSQHHPHSTTRLPHWIHRRPGYVQHNHSHIRYRCATTINTTSAREQLRRQYVYERRHAQHQAMSAGHHAVRL</sequence>
<dbReference type="EMBL" id="AJIX01000015">
    <property type="protein sequence ID" value="KGR12677.1"/>
    <property type="molecule type" value="Genomic_DNA"/>
</dbReference>
<accession>A0AB34PT81</accession>